<keyword evidence="2" id="KW-1185">Reference proteome</keyword>
<accession>A0ABT7EYI0</accession>
<dbReference type="InterPro" id="IPR010430">
    <property type="entry name" value="DUF1028"/>
</dbReference>
<organism evidence="1 2">
    <name type="scientific">Pseudodonghicola flavimaris</name>
    <dbReference type="NCBI Taxonomy" id="3050036"/>
    <lineage>
        <taxon>Bacteria</taxon>
        <taxon>Pseudomonadati</taxon>
        <taxon>Pseudomonadota</taxon>
        <taxon>Alphaproteobacteria</taxon>
        <taxon>Rhodobacterales</taxon>
        <taxon>Paracoccaceae</taxon>
        <taxon>Pseudodonghicola</taxon>
    </lineage>
</organism>
<dbReference type="Gene3D" id="3.60.20.10">
    <property type="entry name" value="Glutamine Phosphoribosylpyrophosphate, subunit 1, domain 1"/>
    <property type="match status" value="1"/>
</dbReference>
<name>A0ABT7EYI0_9RHOB</name>
<proteinExistence type="predicted"/>
<dbReference type="Proteomes" id="UP001243757">
    <property type="component" value="Unassembled WGS sequence"/>
</dbReference>
<dbReference type="PANTHER" id="PTHR39328">
    <property type="entry name" value="BLL2871 PROTEIN"/>
    <property type="match status" value="1"/>
</dbReference>
<reference evidence="1 2" key="1">
    <citation type="submission" date="2023-05" db="EMBL/GenBank/DDBJ databases">
        <title>Pseudodonghicola sp. nov.</title>
        <authorList>
            <person name="Huang J."/>
        </authorList>
    </citation>
    <scope>NUCLEOTIDE SEQUENCE [LARGE SCALE GENOMIC DNA]</scope>
    <source>
        <strain evidence="1 2">IC7</strain>
    </source>
</reference>
<dbReference type="InterPro" id="IPR029055">
    <property type="entry name" value="Ntn_hydrolases_N"/>
</dbReference>
<evidence type="ECO:0000313" key="2">
    <source>
        <dbReference type="Proteomes" id="UP001243757"/>
    </source>
</evidence>
<protein>
    <submittedName>
        <fullName evidence="1">DUF1028 domain-containing protein</fullName>
    </submittedName>
</protein>
<gene>
    <name evidence="1" type="ORF">QO033_06955</name>
</gene>
<dbReference type="PANTHER" id="PTHR39328:SF1">
    <property type="entry name" value="BLL2871 PROTEIN"/>
    <property type="match status" value="1"/>
</dbReference>
<dbReference type="Pfam" id="PF06267">
    <property type="entry name" value="DUF1028"/>
    <property type="match status" value="1"/>
</dbReference>
<dbReference type="EMBL" id="JASNJD010000004">
    <property type="protein sequence ID" value="MDK3017409.1"/>
    <property type="molecule type" value="Genomic_DNA"/>
</dbReference>
<comment type="caution">
    <text evidence="1">The sequence shown here is derived from an EMBL/GenBank/DDBJ whole genome shotgun (WGS) entry which is preliminary data.</text>
</comment>
<evidence type="ECO:0000313" key="1">
    <source>
        <dbReference type="EMBL" id="MDK3017409.1"/>
    </source>
</evidence>
<dbReference type="SUPFAM" id="SSF56235">
    <property type="entry name" value="N-terminal nucleophile aminohydrolases (Ntn hydrolases)"/>
    <property type="match status" value="1"/>
</dbReference>
<sequence>MTFSLVGRCAETGQFGMVISSSSPAVAARCAFARAGVGAVSTQNITNPALGPLMLDRLAAGDSAEAAVTFAAGSDAHADYRQLLAVDGQGGSFVHSGANALGIWTAATGTDCASGGNLLASDQVPAAMVRAFETTRGALGDRLVAALRAAVAEGGEAGPVHSAGLLIVDKAAWPYAELRVDWLDTDCPIEAVARAWEVYRPQAEDYVTRALNPAAAPSYGVPGDE</sequence>
<dbReference type="RefSeq" id="WP_284480227.1">
    <property type="nucleotide sequence ID" value="NZ_JASNJD010000004.1"/>
</dbReference>